<accession>A0A9P8ZX24</accession>
<dbReference type="EMBL" id="JAGPXC010000004">
    <property type="protein sequence ID" value="KAH6654362.1"/>
    <property type="molecule type" value="Genomic_DNA"/>
</dbReference>
<dbReference type="AlphaFoldDB" id="A0A9P8ZX24"/>
<dbReference type="OrthoDB" id="4736847at2759"/>
<dbReference type="Proteomes" id="UP000758603">
    <property type="component" value="Unassembled WGS sequence"/>
</dbReference>
<evidence type="ECO:0000259" key="1">
    <source>
        <dbReference type="Pfam" id="PF20255"/>
    </source>
</evidence>
<dbReference type="RefSeq" id="XP_045958632.1">
    <property type="nucleotide sequence ID" value="XM_046102776.1"/>
</dbReference>
<keyword evidence="3" id="KW-1185">Reference proteome</keyword>
<evidence type="ECO:0000313" key="2">
    <source>
        <dbReference type="EMBL" id="KAH6654362.1"/>
    </source>
</evidence>
<comment type="caution">
    <text evidence="2">The sequence shown here is derived from an EMBL/GenBank/DDBJ whole genome shotgun (WGS) entry which is preliminary data.</text>
</comment>
<proteinExistence type="predicted"/>
<feature type="domain" description="DUF6606" evidence="1">
    <location>
        <begin position="2"/>
        <end position="62"/>
    </location>
</feature>
<dbReference type="Pfam" id="PF20255">
    <property type="entry name" value="DUF6606"/>
    <property type="match status" value="1"/>
</dbReference>
<evidence type="ECO:0000313" key="3">
    <source>
        <dbReference type="Proteomes" id="UP000758603"/>
    </source>
</evidence>
<protein>
    <recommendedName>
        <fullName evidence="1">DUF6606 domain-containing protein</fullName>
    </recommendedName>
</protein>
<gene>
    <name evidence="2" type="ORF">BKA67DRAFT_564853</name>
</gene>
<sequence length="63" mass="7591">MKLRKRVRDEVNINNAELPWRRLPMWLLLRVATHRQLQPRFGNDNGRACYKTLMATIIAQFLR</sequence>
<reference evidence="2" key="1">
    <citation type="journal article" date="2021" name="Nat. Commun.">
        <title>Genetic determinants of endophytism in the Arabidopsis root mycobiome.</title>
        <authorList>
            <person name="Mesny F."/>
            <person name="Miyauchi S."/>
            <person name="Thiergart T."/>
            <person name="Pickel B."/>
            <person name="Atanasova L."/>
            <person name="Karlsson M."/>
            <person name="Huettel B."/>
            <person name="Barry K.W."/>
            <person name="Haridas S."/>
            <person name="Chen C."/>
            <person name="Bauer D."/>
            <person name="Andreopoulos W."/>
            <person name="Pangilinan J."/>
            <person name="LaButti K."/>
            <person name="Riley R."/>
            <person name="Lipzen A."/>
            <person name="Clum A."/>
            <person name="Drula E."/>
            <person name="Henrissat B."/>
            <person name="Kohler A."/>
            <person name="Grigoriev I.V."/>
            <person name="Martin F.M."/>
            <person name="Hacquard S."/>
        </authorList>
    </citation>
    <scope>NUCLEOTIDE SEQUENCE</scope>
    <source>
        <strain evidence="2">MPI-SDFR-AT-0073</strain>
    </source>
</reference>
<name>A0A9P8ZX24_9PEZI</name>
<organism evidence="2 3">
    <name type="scientific">Truncatella angustata</name>
    <dbReference type="NCBI Taxonomy" id="152316"/>
    <lineage>
        <taxon>Eukaryota</taxon>
        <taxon>Fungi</taxon>
        <taxon>Dikarya</taxon>
        <taxon>Ascomycota</taxon>
        <taxon>Pezizomycotina</taxon>
        <taxon>Sordariomycetes</taxon>
        <taxon>Xylariomycetidae</taxon>
        <taxon>Amphisphaeriales</taxon>
        <taxon>Sporocadaceae</taxon>
        <taxon>Truncatella</taxon>
    </lineage>
</organism>
<dbReference type="InterPro" id="IPR046541">
    <property type="entry name" value="DUF6606"/>
</dbReference>
<dbReference type="GeneID" id="70131668"/>